<dbReference type="SUPFAM" id="SSF52833">
    <property type="entry name" value="Thioredoxin-like"/>
    <property type="match status" value="1"/>
</dbReference>
<feature type="binding site" evidence="10">
    <location>
        <position position="133"/>
    </location>
    <ligand>
        <name>Cu cation</name>
        <dbReference type="ChEBI" id="CHEBI:23378"/>
    </ligand>
</feature>
<name>A0AAD9GT01_9STRA</name>
<dbReference type="GO" id="GO:0015031">
    <property type="term" value="P:protein transport"/>
    <property type="evidence" value="ECO:0007669"/>
    <property type="project" value="UniProtKB-KW"/>
</dbReference>
<evidence type="ECO:0000256" key="2">
    <source>
        <dbReference type="ARBA" id="ARBA00006809"/>
    </source>
</evidence>
<feature type="transmembrane region" description="Helical" evidence="13">
    <location>
        <begin position="53"/>
        <end position="73"/>
    </location>
</feature>
<keyword evidence="13" id="KW-0472">Membrane</keyword>
<feature type="region of interest" description="Disordered" evidence="12">
    <location>
        <begin position="258"/>
        <end position="277"/>
    </location>
</feature>
<dbReference type="InterPro" id="IPR007015">
    <property type="entry name" value="DNA_pol_V/MYBBP1A"/>
</dbReference>
<keyword evidence="11" id="KW-1015">Disulfide bond</keyword>
<feature type="region of interest" description="Disordered" evidence="12">
    <location>
        <begin position="1438"/>
        <end position="1468"/>
    </location>
</feature>
<dbReference type="Gene3D" id="2.30.29.30">
    <property type="entry name" value="Pleckstrin-homology domain (PH domain)/Phosphotyrosine-binding domain (PTB)"/>
    <property type="match status" value="1"/>
</dbReference>
<dbReference type="InterPro" id="IPR015007">
    <property type="entry name" value="NUP2/50/61"/>
</dbReference>
<dbReference type="SMART" id="SM00160">
    <property type="entry name" value="RanBD"/>
    <property type="match status" value="1"/>
</dbReference>
<dbReference type="Pfam" id="PF02630">
    <property type="entry name" value="SCO1-SenC"/>
    <property type="match status" value="1"/>
</dbReference>
<dbReference type="GO" id="GO:0046872">
    <property type="term" value="F:metal ion binding"/>
    <property type="evidence" value="ECO:0007669"/>
    <property type="project" value="UniProtKB-KW"/>
</dbReference>
<evidence type="ECO:0000259" key="14">
    <source>
        <dbReference type="PROSITE" id="PS50196"/>
    </source>
</evidence>
<evidence type="ECO:0000256" key="1">
    <source>
        <dbReference type="ARBA" id="ARBA00004567"/>
    </source>
</evidence>
<reference evidence="15" key="1">
    <citation type="submission" date="2023-08" db="EMBL/GenBank/DDBJ databases">
        <title>Reference Genome Resource for the Citrus Pathogen Phytophthora citrophthora.</title>
        <authorList>
            <person name="Moller H."/>
            <person name="Coetzee B."/>
            <person name="Rose L.J."/>
            <person name="Van Niekerk J.M."/>
        </authorList>
    </citation>
    <scope>NUCLEOTIDE SEQUENCE</scope>
    <source>
        <strain evidence="15">STE-U-9442</strain>
    </source>
</reference>
<feature type="region of interest" description="Disordered" evidence="12">
    <location>
        <begin position="1196"/>
        <end position="1216"/>
    </location>
</feature>
<feature type="compositionally biased region" description="Basic residues" evidence="12">
    <location>
        <begin position="1865"/>
        <end position="1891"/>
    </location>
</feature>
<dbReference type="Pfam" id="PF08911">
    <property type="entry name" value="NUP50"/>
    <property type="match status" value="1"/>
</dbReference>
<evidence type="ECO:0000256" key="11">
    <source>
        <dbReference type="PIRSR" id="PIRSR603782-2"/>
    </source>
</evidence>
<evidence type="ECO:0000256" key="4">
    <source>
        <dbReference type="ARBA" id="ARBA00022448"/>
    </source>
</evidence>
<feature type="disulfide bond" description="Redox-active" evidence="11">
    <location>
        <begin position="129"/>
        <end position="133"/>
    </location>
</feature>
<evidence type="ECO:0000256" key="10">
    <source>
        <dbReference type="PIRSR" id="PIRSR603782-1"/>
    </source>
</evidence>
<dbReference type="InterPro" id="IPR036249">
    <property type="entry name" value="Thioredoxin-like_sf"/>
</dbReference>
<dbReference type="InterPro" id="IPR000156">
    <property type="entry name" value="Ran_bind_dom"/>
</dbReference>
<evidence type="ECO:0000256" key="5">
    <source>
        <dbReference type="ARBA" id="ARBA00022816"/>
    </source>
</evidence>
<dbReference type="GO" id="GO:0051028">
    <property type="term" value="P:mRNA transport"/>
    <property type="evidence" value="ECO:0007669"/>
    <property type="project" value="UniProtKB-KW"/>
</dbReference>
<feature type="region of interest" description="Disordered" evidence="12">
    <location>
        <begin position="1102"/>
        <end position="1121"/>
    </location>
</feature>
<feature type="compositionally biased region" description="Basic residues" evidence="12">
    <location>
        <begin position="1201"/>
        <end position="1212"/>
    </location>
</feature>
<feature type="compositionally biased region" description="Basic and acidic residues" evidence="12">
    <location>
        <begin position="262"/>
        <end position="274"/>
    </location>
</feature>
<feature type="compositionally biased region" description="Acidic residues" evidence="12">
    <location>
        <begin position="1442"/>
        <end position="1468"/>
    </location>
</feature>
<feature type="region of interest" description="Disordered" evidence="12">
    <location>
        <begin position="475"/>
        <end position="524"/>
    </location>
</feature>
<dbReference type="GO" id="GO:0005730">
    <property type="term" value="C:nucleolus"/>
    <property type="evidence" value="ECO:0007669"/>
    <property type="project" value="InterPro"/>
</dbReference>
<evidence type="ECO:0000256" key="8">
    <source>
        <dbReference type="ARBA" id="ARBA00023132"/>
    </source>
</evidence>
<evidence type="ECO:0000256" key="6">
    <source>
        <dbReference type="ARBA" id="ARBA00022927"/>
    </source>
</evidence>
<dbReference type="PROSITE" id="PS50196">
    <property type="entry name" value="RANBD1"/>
    <property type="match status" value="1"/>
</dbReference>
<comment type="caution">
    <text evidence="15">The sequence shown here is derived from an EMBL/GenBank/DDBJ whole genome shotgun (WGS) entry which is preliminary data.</text>
</comment>
<dbReference type="PANTHER" id="PTHR13213">
    <property type="entry name" value="MYB-BINDING PROTEIN 1A FAMILY MEMBER"/>
    <property type="match status" value="1"/>
</dbReference>
<keyword evidence="10" id="KW-0479">Metal-binding</keyword>
<feature type="domain" description="RanBD1" evidence="14">
    <location>
        <begin position="614"/>
        <end position="681"/>
    </location>
</feature>
<dbReference type="SUPFAM" id="SSF50729">
    <property type="entry name" value="PH domain-like"/>
    <property type="match status" value="1"/>
</dbReference>
<feature type="region of interest" description="Disordered" evidence="12">
    <location>
        <begin position="1841"/>
        <end position="1891"/>
    </location>
</feature>
<dbReference type="Proteomes" id="UP001259832">
    <property type="component" value="Unassembled WGS sequence"/>
</dbReference>
<dbReference type="InterPro" id="IPR011993">
    <property type="entry name" value="PH-like_dom_sf"/>
</dbReference>
<accession>A0AAD9GT01</accession>
<evidence type="ECO:0000256" key="13">
    <source>
        <dbReference type="SAM" id="Phobius"/>
    </source>
</evidence>
<dbReference type="InterPro" id="IPR016024">
    <property type="entry name" value="ARM-type_fold"/>
</dbReference>
<dbReference type="GO" id="GO:0005643">
    <property type="term" value="C:nuclear pore"/>
    <property type="evidence" value="ECO:0007669"/>
    <property type="project" value="UniProtKB-SubCell"/>
</dbReference>
<keyword evidence="8" id="KW-0906">Nuclear pore complex</keyword>
<feature type="compositionally biased region" description="Low complexity" evidence="12">
    <location>
        <begin position="578"/>
        <end position="592"/>
    </location>
</feature>
<dbReference type="EMBL" id="JASMQC010000007">
    <property type="protein sequence ID" value="KAK1943621.1"/>
    <property type="molecule type" value="Genomic_DNA"/>
</dbReference>
<sequence length="1891" mass="206440">MTCNTIEKRNIMASRMAMAMKTLRRSQKGLQGVRRMFSDAPAPSTRSDKFGPVTWSGLALAGVVGSGVVYYYYSEKDRLQTQSTSKVTSIGKPLLGGPWTLVDCDTRRAVTDASFRGKYSLLYFGFTHCPDICPNELVRIGDVLDKLEAENCPEVVPLFVTVDPRRDTIAQMQAYKADFHPKFKMLTGTRDQVADITKAYRVYFSKADENEDDDDDYLVDHSIVMYLVGPDGEFLDFFTQAARVDDIAAKIKSTSRRTMAKRRSETGQMRREEYEAADNDVSADSFEIGFQRASEESIRKRKIVKARVGSRPPKPTTPATAAEDNGAKSNPFGGFQGLTAAKPAASSNPFAGFSGLTGTAEPAGKATVASTGSDAVSSGSYQQAIEGLNKSFLAFVNGQSQKNPSASWEAAVQDYLKYAGEIASTHASTKPVAINESKRAVPFSFGSTPAATATSSPAPLSSSSAFSFGGSAAKKTEETTKSPASGFSFGGAAKKSDEPAKPPTTGGFSFGGSAKKDDAAKSPVKPAAGGFSFGGGSLFSSKPSDSEEKTTPAFSFGALPKPATSSTPATGGFSFGNATAPKSTTPATTAAAGDEDEENIGREEVTVIIKADSPDDDCTFEADKAKVFEFKKDEKRWADKGVHPLKVLVSKETKSARILVRNQIGKIVLNSALYKGLTVHPHEAKGKKTGVTLSLQVEGVMGAKQQQDGEPSSPQKSDFLKLFWTLAESERDVRTQAAAQLLDHLKTSAKQDQEVQYTLKRLVRGLASSRDAARQGFSTALSGLLATFPKQLTLQSTHELLRDAMEVHSSMKPMEQREHMFGRLFGLLALHRSGRLSTDLPLLVAVVKELLEMAAFKRWFRETCYEAALTLLVDVPADLFLAELATPIHNSLQIQPSKGNEEDGVEAWNADQVLLAVGVQRYLHASGFDQNEEQMKQLPENFAAVNALQRHNVHKLARPLRGSSGCYPRVHSAWFGVFGHVLNPSDTAVDGELVQEAWTVLVENSLVGSSAEDNAPTSHERQGLALKLFELIAPKLPAPVLRAILTPRFVKCLYNNGVAKRNYLHEAARHCLKSFATCAPVEFFHFFRKQFASPLSILVTSTSADSDNEEEETPKKKQKLSSGGFNALVELEEKKEREEAMVRRTDRARVWALETMVAAITEMLSVKSEVDEDTKNLQNSVLRFFVFHSFFTPSEVESTPKKSKKAKKAKKSKTSDADEVVEEAVAATPALSENVANYAKTRLFALLSLGLAGADGARASASVLSRIFTIAQDMQTTSTSAVLREPLNEEVAAQFTALVGHVDTLRSKEAEQDEDKKKKSRPLSETFLLLFMSAGLQLLDSEQREDAAVVVADLDKCYAQLVAREAKPSKKKSKKNKKEAETEDAEESVVVLTDLLLSLLSQDSSALREIVSQVFRSLLPLLNADCLTTMVNVLQPSTDAETAADEEDDEFAPITQNEEEDEEEEEEEDVVLSSADAVSDALRNDKKLAALHQEDLALAAIVGQVKVRSQRKKDLKRARLQTMHFQLRVLDLLQVFVTQRPEPTESATAKHNALMLSLVAPLFRVLARVQSADSEKLVLRDRLQAVLLHKVLRSKDKLPSAEAAVTEALDALRQIMELIRTTPMDKDHGGKVASAAVVYLVRVICTGEASSNEEVQKIIRSSVLDAFTKKHTRFPRASFDELLTKSPAVGARVLLEPLAAVAAATEKEDAAVDEFSKCEVFRLLTVLLRGSSKLQQSGELSKTQQTAFKRVQESLKTALVQQLAPESVQQLKAKRMKVVLMFALQLVKFWHSAKDKKATEGDLRAVVAAVQAVDSKSPVVKGMLKQVSEAAGIPLVAANGVKTDKKTPTEDEDELMPEHEEEKPKKTKKKSKGKSPKDKQKKKRKRSIAEE</sequence>
<dbReference type="Pfam" id="PF04931">
    <property type="entry name" value="DNA_pol_phi"/>
    <property type="match status" value="1"/>
</dbReference>
<evidence type="ECO:0000256" key="3">
    <source>
        <dbReference type="ARBA" id="ARBA00010996"/>
    </source>
</evidence>
<keyword evidence="6" id="KW-0653">Protein transport</keyword>
<dbReference type="FunFam" id="3.40.30.10:FF:000013">
    <property type="entry name" value="Blast:Protein SCO1 homolog, mitochondrial"/>
    <property type="match status" value="1"/>
</dbReference>
<dbReference type="PANTHER" id="PTHR13213:SF2">
    <property type="entry name" value="MYB-BINDING PROTEIN 1A"/>
    <property type="match status" value="1"/>
</dbReference>
<keyword evidence="10" id="KW-0186">Copper</keyword>
<evidence type="ECO:0000313" key="16">
    <source>
        <dbReference type="Proteomes" id="UP001259832"/>
    </source>
</evidence>
<keyword evidence="5" id="KW-0509">mRNA transport</keyword>
<feature type="region of interest" description="Disordered" evidence="12">
    <location>
        <begin position="304"/>
        <end position="331"/>
    </location>
</feature>
<comment type="subcellular location">
    <subcellularLocation>
        <location evidence="1">Nucleus</location>
        <location evidence="1">Nuclear pore complex</location>
    </subcellularLocation>
</comment>
<evidence type="ECO:0000313" key="15">
    <source>
        <dbReference type="EMBL" id="KAK1943621.1"/>
    </source>
</evidence>
<keyword evidence="13" id="KW-1133">Transmembrane helix</keyword>
<evidence type="ECO:0000256" key="9">
    <source>
        <dbReference type="ARBA" id="ARBA00023242"/>
    </source>
</evidence>
<dbReference type="Gene3D" id="3.40.30.10">
    <property type="entry name" value="Glutaredoxin"/>
    <property type="match status" value="1"/>
</dbReference>
<gene>
    <name evidence="15" type="ORF">P3T76_005017</name>
</gene>
<dbReference type="InterPro" id="IPR003782">
    <property type="entry name" value="SCO1/SenC"/>
</dbReference>
<comment type="similarity">
    <text evidence="2">Belongs to the MYBBP1A family.</text>
</comment>
<proteinExistence type="inferred from homology"/>
<keyword evidence="16" id="KW-1185">Reference proteome</keyword>
<keyword evidence="9" id="KW-0539">Nucleus</keyword>
<feature type="region of interest" description="Disordered" evidence="12">
    <location>
        <begin position="539"/>
        <end position="597"/>
    </location>
</feature>
<evidence type="ECO:0000256" key="7">
    <source>
        <dbReference type="ARBA" id="ARBA00023010"/>
    </source>
</evidence>
<dbReference type="Pfam" id="PF00638">
    <property type="entry name" value="Ran_BP1"/>
    <property type="match status" value="1"/>
</dbReference>
<dbReference type="GO" id="GO:0003677">
    <property type="term" value="F:DNA binding"/>
    <property type="evidence" value="ECO:0007669"/>
    <property type="project" value="InterPro"/>
</dbReference>
<dbReference type="GO" id="GO:0006355">
    <property type="term" value="P:regulation of DNA-templated transcription"/>
    <property type="evidence" value="ECO:0007669"/>
    <property type="project" value="InterPro"/>
</dbReference>
<organism evidence="15 16">
    <name type="scientific">Phytophthora citrophthora</name>
    <dbReference type="NCBI Taxonomy" id="4793"/>
    <lineage>
        <taxon>Eukaryota</taxon>
        <taxon>Sar</taxon>
        <taxon>Stramenopiles</taxon>
        <taxon>Oomycota</taxon>
        <taxon>Peronosporomycetes</taxon>
        <taxon>Peronosporales</taxon>
        <taxon>Peronosporaceae</taxon>
        <taxon>Phytophthora</taxon>
    </lineage>
</organism>
<protein>
    <submittedName>
        <fullName evidence="15">Protein SCO1</fullName>
    </submittedName>
</protein>
<evidence type="ECO:0000256" key="12">
    <source>
        <dbReference type="SAM" id="MobiDB-lite"/>
    </source>
</evidence>
<feature type="binding site" evidence="10">
    <location>
        <position position="129"/>
    </location>
    <ligand>
        <name>Cu cation</name>
        <dbReference type="ChEBI" id="CHEBI:23378"/>
    </ligand>
</feature>
<feature type="binding site" evidence="10">
    <location>
        <position position="221"/>
    </location>
    <ligand>
        <name>Cu cation</name>
        <dbReference type="ChEBI" id="CHEBI:23378"/>
    </ligand>
</feature>
<keyword evidence="4" id="KW-0813">Transport</keyword>
<dbReference type="CDD" id="cd02968">
    <property type="entry name" value="SCO"/>
    <property type="match status" value="1"/>
</dbReference>
<keyword evidence="13" id="KW-0812">Transmembrane</keyword>
<keyword evidence="7" id="KW-0811">Translocation</keyword>
<comment type="similarity">
    <text evidence="3">Belongs to the SCO1/2 family.</text>
</comment>
<dbReference type="SUPFAM" id="SSF48371">
    <property type="entry name" value="ARM repeat"/>
    <property type="match status" value="1"/>
</dbReference>